<dbReference type="Gene3D" id="3.40.50.300">
    <property type="entry name" value="P-loop containing nucleotide triphosphate hydrolases"/>
    <property type="match status" value="1"/>
</dbReference>
<evidence type="ECO:0000313" key="6">
    <source>
        <dbReference type="EMBL" id="CAB4625500.1"/>
    </source>
</evidence>
<evidence type="ECO:0000256" key="1">
    <source>
        <dbReference type="ARBA" id="ARBA00005417"/>
    </source>
</evidence>
<evidence type="ECO:0000256" key="2">
    <source>
        <dbReference type="ARBA" id="ARBA00022448"/>
    </source>
</evidence>
<dbReference type="InterPro" id="IPR003593">
    <property type="entry name" value="AAA+_ATPase"/>
</dbReference>
<dbReference type="CDD" id="cd03268">
    <property type="entry name" value="ABC_BcrA_bacitracin_resist"/>
    <property type="match status" value="1"/>
</dbReference>
<feature type="domain" description="ABC transporter" evidence="5">
    <location>
        <begin position="2"/>
        <end position="227"/>
    </location>
</feature>
<dbReference type="EMBL" id="CAEZVB010000060">
    <property type="protein sequence ID" value="CAB4625500.1"/>
    <property type="molecule type" value="Genomic_DNA"/>
</dbReference>
<proteinExistence type="inferred from homology"/>
<dbReference type="GO" id="GO:0016887">
    <property type="term" value="F:ATP hydrolysis activity"/>
    <property type="evidence" value="ECO:0007669"/>
    <property type="project" value="InterPro"/>
</dbReference>
<evidence type="ECO:0000256" key="4">
    <source>
        <dbReference type="ARBA" id="ARBA00022840"/>
    </source>
</evidence>
<dbReference type="Pfam" id="PF00005">
    <property type="entry name" value="ABC_tran"/>
    <property type="match status" value="1"/>
</dbReference>
<dbReference type="GO" id="GO:0005524">
    <property type="term" value="F:ATP binding"/>
    <property type="evidence" value="ECO:0007669"/>
    <property type="project" value="UniProtKB-KW"/>
</dbReference>
<evidence type="ECO:0000259" key="5">
    <source>
        <dbReference type="PROSITE" id="PS50893"/>
    </source>
</evidence>
<dbReference type="PANTHER" id="PTHR43335">
    <property type="entry name" value="ABC TRANSPORTER, ATP-BINDING PROTEIN"/>
    <property type="match status" value="1"/>
</dbReference>
<dbReference type="SMART" id="SM00382">
    <property type="entry name" value="AAA"/>
    <property type="match status" value="1"/>
</dbReference>
<protein>
    <submittedName>
        <fullName evidence="6">Unannotated protein</fullName>
    </submittedName>
</protein>
<evidence type="ECO:0000313" key="7">
    <source>
        <dbReference type="EMBL" id="CAB4910686.1"/>
    </source>
</evidence>
<organism evidence="6">
    <name type="scientific">freshwater metagenome</name>
    <dbReference type="NCBI Taxonomy" id="449393"/>
    <lineage>
        <taxon>unclassified sequences</taxon>
        <taxon>metagenomes</taxon>
        <taxon>ecological metagenomes</taxon>
    </lineage>
</organism>
<dbReference type="PANTHER" id="PTHR43335:SF4">
    <property type="entry name" value="ABC TRANSPORTER, ATP-BINDING PROTEIN"/>
    <property type="match status" value="1"/>
</dbReference>
<keyword evidence="4" id="KW-0067">ATP-binding</keyword>
<comment type="similarity">
    <text evidence="1">Belongs to the ABC transporter superfamily.</text>
</comment>
<dbReference type="AlphaFoldDB" id="A0A6J6ILW6"/>
<keyword evidence="3" id="KW-0547">Nucleotide-binding</keyword>
<reference evidence="6" key="1">
    <citation type="submission" date="2020-05" db="EMBL/GenBank/DDBJ databases">
        <authorList>
            <person name="Chiriac C."/>
            <person name="Salcher M."/>
            <person name="Ghai R."/>
            <person name="Kavagutti S V."/>
        </authorList>
    </citation>
    <scope>NUCLEOTIDE SEQUENCE</scope>
</reference>
<keyword evidence="2" id="KW-0813">Transport</keyword>
<dbReference type="InterPro" id="IPR003439">
    <property type="entry name" value="ABC_transporter-like_ATP-bd"/>
</dbReference>
<name>A0A6J6ILW6_9ZZZZ</name>
<dbReference type="SUPFAM" id="SSF52540">
    <property type="entry name" value="P-loop containing nucleoside triphosphate hydrolases"/>
    <property type="match status" value="1"/>
</dbReference>
<sequence>MIEVRNLTKQYGSVTAVDDISFTVSSGQVTGFLGPNGAGKSTTMRMILGLDRPTGGSVLVNGSPYRNSCAPVHEIGALLEAKGFDKARSARNHLIGLAASAGIGTARVDEVLALVGLSDVAKQKAGGFSLGMGQRLGIAVALLGDPGIVMLDEPVNGLDPDGVLWIRTLLRALADEGRTVFLSSHLMTEMELIADQLIIIGRGKILADTSMTQFIESWSSNRVRVMTSDVAALQGVLADRAQAFERDHHGALIVTGLHAAQIGQAAYEAGLVVLELTPLAVSLEQAFMELTKDSLQFHTGEVAA</sequence>
<dbReference type="InterPro" id="IPR027417">
    <property type="entry name" value="P-loop_NTPase"/>
</dbReference>
<accession>A0A6J6ILW6</accession>
<evidence type="ECO:0000256" key="3">
    <source>
        <dbReference type="ARBA" id="ARBA00022741"/>
    </source>
</evidence>
<dbReference type="EMBL" id="CAFBMO010000045">
    <property type="protein sequence ID" value="CAB4910686.1"/>
    <property type="molecule type" value="Genomic_DNA"/>
</dbReference>
<gene>
    <name evidence="6" type="ORF">UFOPK1908_01145</name>
    <name evidence="7" type="ORF">UFOPK3576_01094</name>
</gene>
<dbReference type="PROSITE" id="PS50893">
    <property type="entry name" value="ABC_TRANSPORTER_2"/>
    <property type="match status" value="1"/>
</dbReference>